<dbReference type="PANTHER" id="PTHR43479">
    <property type="entry name" value="ACREF/ENVCD OPERON REPRESSOR-RELATED"/>
    <property type="match status" value="1"/>
</dbReference>
<dbReference type="Pfam" id="PF17934">
    <property type="entry name" value="TetR_C_26"/>
    <property type="match status" value="1"/>
</dbReference>
<dbReference type="GO" id="GO:0003677">
    <property type="term" value="F:DNA binding"/>
    <property type="evidence" value="ECO:0007669"/>
    <property type="project" value="UniProtKB-UniRule"/>
</dbReference>
<accession>A0A9D1QHF9</accession>
<dbReference type="SUPFAM" id="SSF46689">
    <property type="entry name" value="Homeodomain-like"/>
    <property type="match status" value="1"/>
</dbReference>
<dbReference type="AlphaFoldDB" id="A0A9D1QHF9"/>
<feature type="domain" description="HTH tetR-type" evidence="3">
    <location>
        <begin position="1"/>
        <end position="61"/>
    </location>
</feature>
<gene>
    <name evidence="4" type="ORF">H9891_02890</name>
</gene>
<dbReference type="InterPro" id="IPR036271">
    <property type="entry name" value="Tet_transcr_reg_TetR-rel_C_sf"/>
</dbReference>
<reference evidence="4" key="1">
    <citation type="journal article" date="2021" name="PeerJ">
        <title>Extensive microbial diversity within the chicken gut microbiome revealed by metagenomics and culture.</title>
        <authorList>
            <person name="Gilroy R."/>
            <person name="Ravi A."/>
            <person name="Getino M."/>
            <person name="Pursley I."/>
            <person name="Horton D.L."/>
            <person name="Alikhan N.F."/>
            <person name="Baker D."/>
            <person name="Gharbi K."/>
            <person name="Hall N."/>
            <person name="Watson M."/>
            <person name="Adriaenssens E.M."/>
            <person name="Foster-Nyarko E."/>
            <person name="Jarju S."/>
            <person name="Secka A."/>
            <person name="Antonio M."/>
            <person name="Oren A."/>
            <person name="Chaudhuri R.R."/>
            <person name="La Ragione R."/>
            <person name="Hildebrand F."/>
            <person name="Pallen M.J."/>
        </authorList>
    </citation>
    <scope>NUCLEOTIDE SEQUENCE</scope>
    <source>
        <strain evidence="4">ChiHjej13B12-752</strain>
    </source>
</reference>
<organism evidence="4 5">
    <name type="scientific">Candidatus Salinicoccus stercoripullorum</name>
    <dbReference type="NCBI Taxonomy" id="2838756"/>
    <lineage>
        <taxon>Bacteria</taxon>
        <taxon>Bacillati</taxon>
        <taxon>Bacillota</taxon>
        <taxon>Bacilli</taxon>
        <taxon>Bacillales</taxon>
        <taxon>Staphylococcaceae</taxon>
        <taxon>Salinicoccus</taxon>
    </lineage>
</organism>
<dbReference type="InterPro" id="IPR050624">
    <property type="entry name" value="HTH-type_Tx_Regulator"/>
</dbReference>
<evidence type="ECO:0000256" key="2">
    <source>
        <dbReference type="PROSITE-ProRule" id="PRU00335"/>
    </source>
</evidence>
<evidence type="ECO:0000256" key="1">
    <source>
        <dbReference type="ARBA" id="ARBA00023125"/>
    </source>
</evidence>
<evidence type="ECO:0000313" key="5">
    <source>
        <dbReference type="Proteomes" id="UP000823989"/>
    </source>
</evidence>
<reference evidence="4" key="2">
    <citation type="submission" date="2021-04" db="EMBL/GenBank/DDBJ databases">
        <authorList>
            <person name="Gilroy R."/>
        </authorList>
    </citation>
    <scope>NUCLEOTIDE SEQUENCE</scope>
    <source>
        <strain evidence="4">ChiHjej13B12-752</strain>
    </source>
</reference>
<dbReference type="PROSITE" id="PS50977">
    <property type="entry name" value="HTH_TETR_2"/>
    <property type="match status" value="1"/>
</dbReference>
<evidence type="ECO:0000313" key="4">
    <source>
        <dbReference type="EMBL" id="HIW12086.1"/>
    </source>
</evidence>
<dbReference type="InterPro" id="IPR001647">
    <property type="entry name" value="HTH_TetR"/>
</dbReference>
<dbReference type="Proteomes" id="UP000823989">
    <property type="component" value="Unassembled WGS sequence"/>
</dbReference>
<dbReference type="EMBL" id="DXHR01000009">
    <property type="protein sequence ID" value="HIW12086.1"/>
    <property type="molecule type" value="Genomic_DNA"/>
</dbReference>
<dbReference type="Pfam" id="PF00440">
    <property type="entry name" value="TetR_N"/>
    <property type="match status" value="1"/>
</dbReference>
<evidence type="ECO:0000259" key="3">
    <source>
        <dbReference type="PROSITE" id="PS50977"/>
    </source>
</evidence>
<dbReference type="InterPro" id="IPR009057">
    <property type="entry name" value="Homeodomain-like_sf"/>
</dbReference>
<proteinExistence type="predicted"/>
<name>A0A9D1QHF9_9STAP</name>
<sequence length="190" mass="22044">MDKRQRIIDSAIKLYLRQGIEKTTITDIVKDAGIGQGTYYLYFSSKLSVMPAIAEYMVNNVLRRLESEVRDRSFKRNVETMVSVFFDNTEEYKELTKLVYTGFTQTEEVGRWETIYAPLYEWVQTLIDRARSDGEISPRTSSFFASRIMIGAMESAAEQVYLFDDPEQSFIDEYRSALVDHILTSLNYGK</sequence>
<protein>
    <submittedName>
        <fullName evidence="4">TetR family transcriptional regulator</fullName>
    </submittedName>
</protein>
<comment type="caution">
    <text evidence="4">The sequence shown here is derived from an EMBL/GenBank/DDBJ whole genome shotgun (WGS) entry which is preliminary data.</text>
</comment>
<keyword evidence="1 2" id="KW-0238">DNA-binding</keyword>
<feature type="DNA-binding region" description="H-T-H motif" evidence="2">
    <location>
        <begin position="24"/>
        <end position="43"/>
    </location>
</feature>
<dbReference type="InterPro" id="IPR041603">
    <property type="entry name" value="YvdT_C"/>
</dbReference>
<dbReference type="PRINTS" id="PR00455">
    <property type="entry name" value="HTHTETR"/>
</dbReference>
<dbReference type="Gene3D" id="1.10.357.10">
    <property type="entry name" value="Tetracycline Repressor, domain 2"/>
    <property type="match status" value="1"/>
</dbReference>
<dbReference type="PANTHER" id="PTHR43479:SF8">
    <property type="entry name" value="TRANSCRIPTIONAL REGULATOR, TETR FAMILY"/>
    <property type="match status" value="1"/>
</dbReference>
<dbReference type="SUPFAM" id="SSF48498">
    <property type="entry name" value="Tetracyclin repressor-like, C-terminal domain"/>
    <property type="match status" value="1"/>
</dbReference>